<protein>
    <submittedName>
        <fullName evidence="3">Uncharacterized protein</fullName>
    </submittedName>
</protein>
<accession>A0A930PVN7</accession>
<proteinExistence type="predicted"/>
<keyword evidence="2" id="KW-1133">Transmembrane helix</keyword>
<keyword evidence="2" id="KW-0472">Membrane</keyword>
<dbReference type="Proteomes" id="UP000756427">
    <property type="component" value="Unassembled WGS sequence"/>
</dbReference>
<evidence type="ECO:0000313" key="3">
    <source>
        <dbReference type="EMBL" id="MBF1664267.1"/>
    </source>
</evidence>
<feature type="transmembrane region" description="Helical" evidence="2">
    <location>
        <begin position="42"/>
        <end position="63"/>
    </location>
</feature>
<sequence>MDNSDDFWDLPAAPEDTYETTVLPTADEPAPEVEKKRNARTVILGSVLLALVVIVGLAAAIGLKNWHSTPATEETTASTPQATIAPTIPTQDATIAPQAAPTPQAAATTPTAPSTQPAPAVIDPDTLAFASVKQARAVVISKDITAVDGQLVFTLRIALPEGKQGGTYAYTVTKSQYDSYESGSLIDLQYRVDQDGRIAIVR</sequence>
<dbReference type="EMBL" id="JABZXR010000032">
    <property type="protein sequence ID" value="MBF1664267.1"/>
    <property type="molecule type" value="Genomic_DNA"/>
</dbReference>
<feature type="region of interest" description="Disordered" evidence="1">
    <location>
        <begin position="97"/>
        <end position="119"/>
    </location>
</feature>
<comment type="caution">
    <text evidence="3">The sequence shown here is derived from an EMBL/GenBank/DDBJ whole genome shotgun (WGS) entry which is preliminary data.</text>
</comment>
<gene>
    <name evidence="3" type="ORF">HXO64_06930</name>
</gene>
<name>A0A930PVN7_9MICC</name>
<dbReference type="RefSeq" id="WP_303975989.1">
    <property type="nucleotide sequence ID" value="NZ_JABZXR010000032.1"/>
</dbReference>
<dbReference type="AlphaFoldDB" id="A0A930PVN7"/>
<organism evidence="3 4">
    <name type="scientific">Rothia mucilaginosa</name>
    <dbReference type="NCBI Taxonomy" id="43675"/>
    <lineage>
        <taxon>Bacteria</taxon>
        <taxon>Bacillati</taxon>
        <taxon>Actinomycetota</taxon>
        <taxon>Actinomycetes</taxon>
        <taxon>Micrococcales</taxon>
        <taxon>Micrococcaceae</taxon>
        <taxon>Rothia</taxon>
    </lineage>
</organism>
<keyword evidence="2" id="KW-0812">Transmembrane</keyword>
<evidence type="ECO:0000313" key="4">
    <source>
        <dbReference type="Proteomes" id="UP000756427"/>
    </source>
</evidence>
<evidence type="ECO:0000256" key="2">
    <source>
        <dbReference type="SAM" id="Phobius"/>
    </source>
</evidence>
<evidence type="ECO:0000256" key="1">
    <source>
        <dbReference type="SAM" id="MobiDB-lite"/>
    </source>
</evidence>
<reference evidence="3" key="1">
    <citation type="submission" date="2020-04" db="EMBL/GenBank/DDBJ databases">
        <title>Deep metagenomics examines the oral microbiome during advanced dental caries in children, revealing novel taxa and co-occurrences with host molecules.</title>
        <authorList>
            <person name="Baker J.L."/>
            <person name="Morton J.T."/>
            <person name="Dinis M."/>
            <person name="Alvarez R."/>
            <person name="Tran N.C."/>
            <person name="Knight R."/>
            <person name="Edlund A."/>
        </authorList>
    </citation>
    <scope>NUCLEOTIDE SEQUENCE</scope>
    <source>
        <strain evidence="3">JCVI_44_bin.2</strain>
    </source>
</reference>